<gene>
    <name evidence="2" type="ORF">NAES01612_LOCUS14960</name>
</gene>
<feature type="compositionally biased region" description="Polar residues" evidence="1">
    <location>
        <begin position="77"/>
        <end position="91"/>
    </location>
</feature>
<evidence type="ECO:0000256" key="1">
    <source>
        <dbReference type="SAM" id="MobiDB-lite"/>
    </source>
</evidence>
<dbReference type="AlphaFoldDB" id="A0A7S4L301"/>
<dbReference type="EMBL" id="HBKR01022882">
    <property type="protein sequence ID" value="CAE2313509.1"/>
    <property type="molecule type" value="Transcribed_RNA"/>
</dbReference>
<feature type="region of interest" description="Disordered" evidence="1">
    <location>
        <begin position="1"/>
        <end position="91"/>
    </location>
</feature>
<protein>
    <submittedName>
        <fullName evidence="2">Uncharacterized protein</fullName>
    </submittedName>
</protein>
<organism evidence="2">
    <name type="scientific">Paramoeba aestuarina</name>
    <dbReference type="NCBI Taxonomy" id="180227"/>
    <lineage>
        <taxon>Eukaryota</taxon>
        <taxon>Amoebozoa</taxon>
        <taxon>Discosea</taxon>
        <taxon>Flabellinia</taxon>
        <taxon>Dactylopodida</taxon>
        <taxon>Paramoebidae</taxon>
        <taxon>Paramoeba</taxon>
    </lineage>
</organism>
<feature type="compositionally biased region" description="Basic and acidic residues" evidence="1">
    <location>
        <begin position="14"/>
        <end position="30"/>
    </location>
</feature>
<accession>A0A7S4L301</accession>
<feature type="compositionally biased region" description="Low complexity" evidence="1">
    <location>
        <begin position="55"/>
        <end position="65"/>
    </location>
</feature>
<sequence length="91" mass="9824">MSQPFSTPKKKKKSKEEGGEGEGKREERKGPFLKLSTKNHKGGLLSPKPSKKKSSSSSPSSSSSSDHNTLPAPFNQLAFQNNPSPTPSQQK</sequence>
<proteinExistence type="predicted"/>
<reference evidence="2" key="1">
    <citation type="submission" date="2021-01" db="EMBL/GenBank/DDBJ databases">
        <authorList>
            <person name="Corre E."/>
            <person name="Pelletier E."/>
            <person name="Niang G."/>
            <person name="Scheremetjew M."/>
            <person name="Finn R."/>
            <person name="Kale V."/>
            <person name="Holt S."/>
            <person name="Cochrane G."/>
            <person name="Meng A."/>
            <person name="Brown T."/>
            <person name="Cohen L."/>
        </authorList>
    </citation>
    <scope>NUCLEOTIDE SEQUENCE</scope>
    <source>
        <strain evidence="2">SoJaBio B1-5/56/2</strain>
    </source>
</reference>
<evidence type="ECO:0000313" key="2">
    <source>
        <dbReference type="EMBL" id="CAE2313509.1"/>
    </source>
</evidence>
<name>A0A7S4L301_9EUKA</name>